<sequence length="142" mass="15429">MDEGFIQHSEGSSWTMEGVFVWKYEGQDFYLDIDEKIKLRVVEGTFIDSNVQRTTAGDHQTGGNPASGNQQHSQLATDPPPSGGFGAENRLGTVTNPNQSHSILNGGNSPLAPADLQTTQYVPPYLLTCSMTEDGLGPVSWW</sequence>
<organism evidence="3 4">
    <name type="scientific">Smittium mucronatum</name>
    <dbReference type="NCBI Taxonomy" id="133383"/>
    <lineage>
        <taxon>Eukaryota</taxon>
        <taxon>Fungi</taxon>
        <taxon>Fungi incertae sedis</taxon>
        <taxon>Zoopagomycota</taxon>
        <taxon>Kickxellomycotina</taxon>
        <taxon>Harpellomycetes</taxon>
        <taxon>Harpellales</taxon>
        <taxon>Legeriomycetaceae</taxon>
        <taxon>Smittium</taxon>
    </lineage>
</organism>
<feature type="compositionally biased region" description="Polar residues" evidence="1">
    <location>
        <begin position="52"/>
        <end position="76"/>
    </location>
</feature>
<name>A0A1R0GQS2_9FUNG</name>
<proteinExistence type="predicted"/>
<dbReference type="Gene3D" id="2.40.50.140">
    <property type="entry name" value="Nucleic acid-binding proteins"/>
    <property type="match status" value="1"/>
</dbReference>
<comment type="caution">
    <text evidence="3">The sequence shown here is derived from an EMBL/GenBank/DDBJ whole genome shotgun (WGS) entry which is preliminary data.</text>
</comment>
<dbReference type="Pfam" id="PF08292">
    <property type="entry name" value="RNA_pol_Rbc25"/>
    <property type="match status" value="1"/>
</dbReference>
<feature type="region of interest" description="Disordered" evidence="1">
    <location>
        <begin position="52"/>
        <end position="100"/>
    </location>
</feature>
<feature type="domain" description="RNA polymerase III subunit Rpc25" evidence="2">
    <location>
        <begin position="16"/>
        <end position="142"/>
    </location>
</feature>
<dbReference type="AlphaFoldDB" id="A0A1R0GQS2"/>
<accession>A0A1R0GQS2</accession>
<evidence type="ECO:0000256" key="1">
    <source>
        <dbReference type="SAM" id="MobiDB-lite"/>
    </source>
</evidence>
<dbReference type="OrthoDB" id="10256606at2759"/>
<gene>
    <name evidence="3" type="ORF">AYI68_g6691</name>
</gene>
<dbReference type="InterPro" id="IPR012340">
    <property type="entry name" value="NA-bd_OB-fold"/>
</dbReference>
<evidence type="ECO:0000313" key="4">
    <source>
        <dbReference type="Proteomes" id="UP000187455"/>
    </source>
</evidence>
<protein>
    <recommendedName>
        <fullName evidence="2">RNA polymerase III subunit Rpc25 domain-containing protein</fullName>
    </recommendedName>
</protein>
<dbReference type="InterPro" id="IPR013238">
    <property type="entry name" value="RNA_pol_III_Rbc25"/>
</dbReference>
<dbReference type="STRING" id="133383.A0A1R0GQS2"/>
<evidence type="ECO:0000313" key="3">
    <source>
        <dbReference type="EMBL" id="OLY79243.1"/>
    </source>
</evidence>
<keyword evidence="4" id="KW-1185">Reference proteome</keyword>
<evidence type="ECO:0000259" key="2">
    <source>
        <dbReference type="Pfam" id="PF08292"/>
    </source>
</evidence>
<dbReference type="EMBL" id="LSSL01004747">
    <property type="protein sequence ID" value="OLY79243.1"/>
    <property type="molecule type" value="Genomic_DNA"/>
</dbReference>
<reference evidence="3 4" key="1">
    <citation type="journal article" date="2016" name="Mol. Biol. Evol.">
        <title>Genome-Wide Survey of Gut Fungi (Harpellales) Reveals the First Horizontally Transferred Ubiquitin Gene from a Mosquito Host.</title>
        <authorList>
            <person name="Wang Y."/>
            <person name="White M.M."/>
            <person name="Kvist S."/>
            <person name="Moncalvo J.M."/>
        </authorList>
    </citation>
    <scope>NUCLEOTIDE SEQUENCE [LARGE SCALE GENOMIC DNA]</scope>
    <source>
        <strain evidence="3 4">ALG-7-W6</strain>
    </source>
</reference>
<dbReference type="Proteomes" id="UP000187455">
    <property type="component" value="Unassembled WGS sequence"/>
</dbReference>